<proteinExistence type="predicted"/>
<keyword evidence="3" id="KW-1185">Reference proteome</keyword>
<dbReference type="Proteomes" id="UP000327179">
    <property type="component" value="Chromosome"/>
</dbReference>
<evidence type="ECO:0000313" key="3">
    <source>
        <dbReference type="Proteomes" id="UP000327179"/>
    </source>
</evidence>
<evidence type="ECO:0000313" key="2">
    <source>
        <dbReference type="EMBL" id="QEY61280.1"/>
    </source>
</evidence>
<dbReference type="RefSeq" id="WP_151131812.1">
    <property type="nucleotide sequence ID" value="NZ_CP043311.1"/>
</dbReference>
<dbReference type="KEGG" id="plal:FXN65_04155"/>
<evidence type="ECO:0000256" key="1">
    <source>
        <dbReference type="SAM" id="Phobius"/>
    </source>
</evidence>
<sequence length="176" mass="19295">MKGFNHYLFWLSSLALFGVCGLYFSFYPSPAWKVLSVPCSLALGAGLYTWLARRERFSTLFGLETDAARWQLHLTLGALLVLVVWGALQVPAAALYTQWLGEHAEFSARVLGKESGGLGCQFRVELVLDDAAMGVGVCVTEDVWHSLPDHGVVVMLGQRSGLGINPREVLRESPGR</sequence>
<keyword evidence="1" id="KW-0812">Transmembrane</keyword>
<feature type="transmembrane region" description="Helical" evidence="1">
    <location>
        <begin position="72"/>
        <end position="88"/>
    </location>
</feature>
<reference evidence="2 3" key="1">
    <citation type="submission" date="2019-08" db="EMBL/GenBank/DDBJ databases">
        <title>Whole-genome Sequencing of e-waste polymer degrading bacterium Pseudomonas sp. strain PE08.</title>
        <authorList>
            <person name="Kirdat K."/>
            <person name="Debbarma P."/>
            <person name="Narawade N."/>
            <person name="Suyal D."/>
            <person name="Thorat V."/>
            <person name="Shouche Y."/>
            <person name="Goel R."/>
            <person name="Yadav A."/>
        </authorList>
    </citation>
    <scope>NUCLEOTIDE SEQUENCE [LARGE SCALE GENOMIC DNA]</scope>
    <source>
        <strain evidence="2 3">PE08</strain>
    </source>
</reference>
<dbReference type="EMBL" id="CP043311">
    <property type="protein sequence ID" value="QEY61280.1"/>
    <property type="molecule type" value="Genomic_DNA"/>
</dbReference>
<dbReference type="AlphaFoldDB" id="A0A5J6QFF3"/>
<gene>
    <name evidence="2" type="ORF">FXN65_04155</name>
</gene>
<keyword evidence="1" id="KW-0472">Membrane</keyword>
<keyword evidence="1" id="KW-1133">Transmembrane helix</keyword>
<protein>
    <submittedName>
        <fullName evidence="2">Uncharacterized protein</fullName>
    </submittedName>
</protein>
<organism evidence="2 3">
    <name type="scientific">Metapseudomonas lalkuanensis</name>
    <dbReference type="NCBI Taxonomy" id="2604832"/>
    <lineage>
        <taxon>Bacteria</taxon>
        <taxon>Pseudomonadati</taxon>
        <taxon>Pseudomonadota</taxon>
        <taxon>Gammaproteobacteria</taxon>
        <taxon>Pseudomonadales</taxon>
        <taxon>Pseudomonadaceae</taxon>
        <taxon>Metapseudomonas</taxon>
    </lineage>
</organism>
<accession>A0A5J6QFF3</accession>
<feature type="transmembrane region" description="Helical" evidence="1">
    <location>
        <begin position="7"/>
        <end position="26"/>
    </location>
</feature>
<name>A0A5J6QFF3_9GAMM</name>
<feature type="transmembrane region" description="Helical" evidence="1">
    <location>
        <begin position="32"/>
        <end position="51"/>
    </location>
</feature>